<dbReference type="InterPro" id="IPR018846">
    <property type="entry name" value="Beta-prop_RSE1/DDB1/CPSF1_1st"/>
</dbReference>
<comment type="pathway">
    <text evidence="4">Protein modification; protein ubiquitination.</text>
</comment>
<evidence type="ECO:0000256" key="6">
    <source>
        <dbReference type="ARBA" id="ARBA00014577"/>
    </source>
</evidence>
<dbReference type="InterPro" id="IPR015943">
    <property type="entry name" value="WD40/YVTN_repeat-like_dom_sf"/>
</dbReference>
<evidence type="ECO:0000256" key="13">
    <source>
        <dbReference type="ARBA" id="ARBA00023136"/>
    </source>
</evidence>
<dbReference type="InterPro" id="IPR016187">
    <property type="entry name" value="CTDL_fold"/>
</dbReference>
<keyword evidence="11 16" id="KW-0175">Coiled coil</keyword>
<keyword evidence="8" id="KW-0812">Transmembrane</keyword>
<reference evidence="20 21" key="1">
    <citation type="journal article" date="2021" name="Cell">
        <title>Tracing the genetic footprints of vertebrate landing in non-teleost ray-finned fishes.</title>
        <authorList>
            <person name="Bi X."/>
            <person name="Wang K."/>
            <person name="Yang L."/>
            <person name="Pan H."/>
            <person name="Jiang H."/>
            <person name="Wei Q."/>
            <person name="Fang M."/>
            <person name="Yu H."/>
            <person name="Zhu C."/>
            <person name="Cai Y."/>
            <person name="He Y."/>
            <person name="Gan X."/>
            <person name="Zeng H."/>
            <person name="Yu D."/>
            <person name="Zhu Y."/>
            <person name="Jiang H."/>
            <person name="Qiu Q."/>
            <person name="Yang H."/>
            <person name="Zhang Y.E."/>
            <person name="Wang W."/>
            <person name="Zhu M."/>
            <person name="He S."/>
            <person name="Zhang G."/>
        </authorList>
    </citation>
    <scope>NUCLEOTIDE SEQUENCE [LARGE SCALE GENOMIC DNA]</scope>
    <source>
        <strain evidence="20">Bchr_013</strain>
    </source>
</reference>
<feature type="non-terminal residue" evidence="20">
    <location>
        <position position="1396"/>
    </location>
</feature>
<keyword evidence="21" id="KW-1185">Reference proteome</keyword>
<dbReference type="SUPFAM" id="SSF56436">
    <property type="entry name" value="C-type lectin-like"/>
    <property type="match status" value="1"/>
</dbReference>
<evidence type="ECO:0000256" key="14">
    <source>
        <dbReference type="ARBA" id="ARBA00023204"/>
    </source>
</evidence>
<evidence type="ECO:0000259" key="17">
    <source>
        <dbReference type="Pfam" id="PF03178"/>
    </source>
</evidence>
<feature type="coiled-coil region" evidence="16">
    <location>
        <begin position="100"/>
        <end position="138"/>
    </location>
</feature>
<evidence type="ECO:0000256" key="12">
    <source>
        <dbReference type="ARBA" id="ARBA00023125"/>
    </source>
</evidence>
<accession>A0A8X8BPG6</accession>
<dbReference type="InterPro" id="IPR008677">
    <property type="entry name" value="MRVI1"/>
</dbReference>
<evidence type="ECO:0000256" key="3">
    <source>
        <dbReference type="ARBA" id="ARBA00004496"/>
    </source>
</evidence>
<feature type="domain" description="RSE1/DDB1/CPSF1 first beta-propeller" evidence="18">
    <location>
        <begin position="317"/>
        <end position="650"/>
    </location>
</feature>
<dbReference type="EMBL" id="JAATIS010004040">
    <property type="protein sequence ID" value="KAG2463046.1"/>
    <property type="molecule type" value="Genomic_DNA"/>
</dbReference>
<evidence type="ECO:0000313" key="20">
    <source>
        <dbReference type="EMBL" id="KAG2463046.1"/>
    </source>
</evidence>
<keyword evidence="9" id="KW-0227">DNA damage</keyword>
<dbReference type="Pfam" id="PF05781">
    <property type="entry name" value="MRVI1"/>
    <property type="match status" value="1"/>
</dbReference>
<dbReference type="FunFam" id="2.130.10.10:FF:002576">
    <property type="entry name" value="DNA damage-binding protein 1"/>
    <property type="match status" value="1"/>
</dbReference>
<feature type="domain" description="RSE1/DDB1/CPSF1 second beta-propeller" evidence="19">
    <location>
        <begin position="693"/>
        <end position="1001"/>
    </location>
</feature>
<keyword evidence="14" id="KW-0234">DNA repair</keyword>
<dbReference type="SUPFAM" id="SSF50978">
    <property type="entry name" value="WD40 repeat-like"/>
    <property type="match status" value="1"/>
</dbReference>
<evidence type="ECO:0000256" key="1">
    <source>
        <dbReference type="ARBA" id="ARBA00004123"/>
    </source>
</evidence>
<keyword evidence="13" id="KW-0472">Membrane</keyword>
<keyword evidence="7" id="KW-0963">Cytoplasm</keyword>
<feature type="non-terminal residue" evidence="20">
    <location>
        <position position="1"/>
    </location>
</feature>
<gene>
    <name evidence="20" type="primary">Ddb1</name>
    <name evidence="20" type="ORF">GTO96_0001071</name>
</gene>
<dbReference type="GO" id="GO:0016020">
    <property type="term" value="C:membrane"/>
    <property type="evidence" value="ECO:0007669"/>
    <property type="project" value="UniProtKB-SubCell"/>
</dbReference>
<dbReference type="FunFam" id="2.130.10.10:FF:002484">
    <property type="entry name" value="DNA damage-binding protein 1 isoform X3"/>
    <property type="match status" value="1"/>
</dbReference>
<dbReference type="Gene3D" id="2.130.10.10">
    <property type="entry name" value="YVTN repeat-like/Quinoprotein amine dehydrogenase"/>
    <property type="match status" value="3"/>
</dbReference>
<evidence type="ECO:0000256" key="15">
    <source>
        <dbReference type="ARBA" id="ARBA00023242"/>
    </source>
</evidence>
<keyword evidence="12" id="KW-0238">DNA-binding</keyword>
<sequence length="1396" mass="155174">MITLDTSNSGVDAPGQCAPFTLRLATVTHLFLPVWSGISSRATLGVHTISKGHLGQVRQFSITTQVSQLLLQFSDPELETAFVQLSLAFRNDSYTLETRLKLMERERNVTEENTEKELEEFKGALKSTVIQLQTLEQRESYQRLMETIAVLHRLATRLSSRAEMVGAVRQEKRMSKATEVMMQYVENLKRTYEKDHAELIEFKKLANQNTNRSYSGSIDGGGSPKISKCRISGVLFLEPIPAVNYSSADAACKTLGLVIASQDDVLKALNHGLETCNRALHRLQPVGQFAPDFEGLCSSRPFRLELLVSAPLGLESQGHFTSAEDLNLLIAKNTRLEIYVVTPEGLRPVKEVGMYGKISVMQLFRPKGESKDLLFILTAKYNACILEYKQNGDNIDIITRAHGNVQDRIGRPSETGIIGIIDPECRMIGLRLYDGLFKVIPLDRDNKELKAFNIRLEELQVIDVKFLYGCQVPTICFVYQDPQGRHVKTYEVSLREKEFNKGPWKQENVEAEASMVITVPEPFGGAIIIGQESITYHNGDKYLAIAPPIIKQSTIVCHNRVDPNGSRYLLGDMEGRLFMLLLEKEEQMDGTVTLKDLRVELLGETSIADCLTYLDNGVVFVGSRMGDSQLVKLNVDSNEQGSYVAVMETFTNLGPIVDMCVVDLERQGQGQLVTCSGAFKEGSLRIIRNGIGIHEHASIDLPGIKGLWPLRSVASRDTDDLLVLSFVGQTRVLMLNGEEVEETELPGFVDHQQTFYCGNVAHQQLIQITSGSVRLVTQDTKTLVSEWKEPSGKNISVASCNNSQVVVAVGRVLYYLEIQCGELKQISYTEMEHEVACLDITPLGESNGVSPLCAVGLWTDISARILRLPSFDMLHKEMLGGEIIPRSILMTTFEGSHYLLCALGDGALFYFGLDIETGLLSDRKKVTLGTQPTVLRTFRSLSTTNVFACSDRPTVIYSSNHKLVFSNVNLKEVNYMCPLNSEGYPDSLALANNSTLTIGTIDEIQKLHIRTVPLNESPRRICYQEGSQCFGVLSSRVEIQDASGGTSAVRPSASTQALSNSVSSSKLFPSSTSPHETSFGEEIEVHSLLIVDQHTFEVLHAHQFLQNEYALSLVSCKLGKDPNTYFVVGTAMVYPEEAEPKQGRIVVFHYSDGKLQTVAEKEVKGAVYSMVEFNGKLLASINSTVRLYEWTAEKELRTECNHYNNIMALYLKTKGDFILVGDLMRSVLLLAYKPMEGNFEEIARDFNPNWMSAVEILDDDNFLGAENAFNLFVCQKDSAATTDEERQHLQEVGLFHLGEFVNVFCHGSLVMQNLGETSTPTQGSVLFGTVNGMIERKTEQATGFIDGDLIESFLDLSRPKMQEVVSGLQIDDGSGMKREATVDELIKIVEELTRIH</sequence>
<protein>
    <recommendedName>
        <fullName evidence="6">DNA damage-binding protein 1</fullName>
    </recommendedName>
</protein>
<dbReference type="InterPro" id="IPR058543">
    <property type="entry name" value="Beta-prop_RSE1/DDB1/CPSF1_2nd"/>
</dbReference>
<dbReference type="Proteomes" id="UP000886611">
    <property type="component" value="Unassembled WGS sequence"/>
</dbReference>
<evidence type="ECO:0000256" key="8">
    <source>
        <dbReference type="ARBA" id="ARBA00022692"/>
    </source>
</evidence>
<dbReference type="InterPro" id="IPR036322">
    <property type="entry name" value="WD40_repeat_dom_sf"/>
</dbReference>
<comment type="subcellular location">
    <subcellularLocation>
        <location evidence="3">Cytoplasm</location>
    </subcellularLocation>
    <subcellularLocation>
        <location evidence="2">Membrane</location>
        <topology evidence="2">Single-pass membrane protein</topology>
    </subcellularLocation>
    <subcellularLocation>
        <location evidence="1">Nucleus</location>
    </subcellularLocation>
</comment>
<evidence type="ECO:0000256" key="16">
    <source>
        <dbReference type="SAM" id="Coils"/>
    </source>
</evidence>
<dbReference type="Pfam" id="PF23726">
    <property type="entry name" value="Beta-prop_RSE1_2nd"/>
    <property type="match status" value="1"/>
</dbReference>
<feature type="domain" description="RSE1/DDB1/CPSF1 C-terminal" evidence="17">
    <location>
        <begin position="1087"/>
        <end position="1334"/>
    </location>
</feature>
<comment type="caution">
    <text evidence="20">The sequence shown here is derived from an EMBL/GenBank/DDBJ whole genome shotgun (WGS) entry which is preliminary data.</text>
</comment>
<dbReference type="GO" id="GO:0005737">
    <property type="term" value="C:cytoplasm"/>
    <property type="evidence" value="ECO:0007669"/>
    <property type="project" value="UniProtKB-SubCell"/>
</dbReference>
<dbReference type="GO" id="GO:0006281">
    <property type="term" value="P:DNA repair"/>
    <property type="evidence" value="ECO:0007669"/>
    <property type="project" value="UniProtKB-KW"/>
</dbReference>
<dbReference type="Pfam" id="PF03178">
    <property type="entry name" value="CPSF_A"/>
    <property type="match status" value="1"/>
</dbReference>
<name>A0A8X8BPG6_POLSE</name>
<evidence type="ECO:0000259" key="18">
    <source>
        <dbReference type="Pfam" id="PF10433"/>
    </source>
</evidence>
<evidence type="ECO:0000313" key="21">
    <source>
        <dbReference type="Proteomes" id="UP000886611"/>
    </source>
</evidence>
<evidence type="ECO:0000256" key="9">
    <source>
        <dbReference type="ARBA" id="ARBA00022763"/>
    </source>
</evidence>
<evidence type="ECO:0000259" key="19">
    <source>
        <dbReference type="Pfam" id="PF23726"/>
    </source>
</evidence>
<dbReference type="FunFam" id="2.130.10.10:FF:000073">
    <property type="entry name" value="DNA damage-binding protein 1"/>
    <property type="match status" value="1"/>
</dbReference>
<dbReference type="GO" id="GO:0003677">
    <property type="term" value="F:DNA binding"/>
    <property type="evidence" value="ECO:0007669"/>
    <property type="project" value="UniProtKB-KW"/>
</dbReference>
<proteinExistence type="inferred from homology"/>
<evidence type="ECO:0000256" key="11">
    <source>
        <dbReference type="ARBA" id="ARBA00023054"/>
    </source>
</evidence>
<evidence type="ECO:0000256" key="10">
    <source>
        <dbReference type="ARBA" id="ARBA00022989"/>
    </source>
</evidence>
<keyword evidence="10" id="KW-1133">Transmembrane helix</keyword>
<evidence type="ECO:0000256" key="7">
    <source>
        <dbReference type="ARBA" id="ARBA00022490"/>
    </source>
</evidence>
<comment type="similarity">
    <text evidence="5">Belongs to the DDB1 family.</text>
</comment>
<dbReference type="PANTHER" id="PTHR10644">
    <property type="entry name" value="DNA REPAIR/RNA PROCESSING CPSF FAMILY"/>
    <property type="match status" value="1"/>
</dbReference>
<dbReference type="GO" id="GO:0005634">
    <property type="term" value="C:nucleus"/>
    <property type="evidence" value="ECO:0007669"/>
    <property type="project" value="UniProtKB-SubCell"/>
</dbReference>
<evidence type="ECO:0000256" key="5">
    <source>
        <dbReference type="ARBA" id="ARBA00007453"/>
    </source>
</evidence>
<dbReference type="InterPro" id="IPR050358">
    <property type="entry name" value="RSE1/DDB1/CFT1"/>
</dbReference>
<keyword evidence="15" id="KW-0539">Nucleus</keyword>
<organism evidence="20 21">
    <name type="scientific">Polypterus senegalus</name>
    <name type="common">Senegal bichir</name>
    <dbReference type="NCBI Taxonomy" id="55291"/>
    <lineage>
        <taxon>Eukaryota</taxon>
        <taxon>Metazoa</taxon>
        <taxon>Chordata</taxon>
        <taxon>Craniata</taxon>
        <taxon>Vertebrata</taxon>
        <taxon>Euteleostomi</taxon>
        <taxon>Actinopterygii</taxon>
        <taxon>Polypteriformes</taxon>
        <taxon>Polypteridae</taxon>
        <taxon>Polypterus</taxon>
    </lineage>
</organism>
<dbReference type="InterPro" id="IPR004871">
    <property type="entry name" value="RSE1/DDB1/CPSF1_C"/>
</dbReference>
<evidence type="ECO:0000256" key="4">
    <source>
        <dbReference type="ARBA" id="ARBA00004906"/>
    </source>
</evidence>
<evidence type="ECO:0000256" key="2">
    <source>
        <dbReference type="ARBA" id="ARBA00004167"/>
    </source>
</evidence>
<dbReference type="Pfam" id="PF10433">
    <property type="entry name" value="Beta-prop_RSE1_1st"/>
    <property type="match status" value="1"/>
</dbReference>